<feature type="compositionally biased region" description="Polar residues" evidence="1">
    <location>
        <begin position="431"/>
        <end position="466"/>
    </location>
</feature>
<comment type="caution">
    <text evidence="2">The sequence shown here is derived from an EMBL/GenBank/DDBJ whole genome shotgun (WGS) entry which is preliminary data.</text>
</comment>
<feature type="region of interest" description="Disordered" evidence="1">
    <location>
        <begin position="1"/>
        <end position="242"/>
    </location>
</feature>
<dbReference type="Proteomes" id="UP001412067">
    <property type="component" value="Unassembled WGS sequence"/>
</dbReference>
<name>A0ABR2LFJ1_9ASPA</name>
<feature type="compositionally biased region" description="Low complexity" evidence="1">
    <location>
        <begin position="368"/>
        <end position="394"/>
    </location>
</feature>
<dbReference type="EMBL" id="JBBWWR010000020">
    <property type="protein sequence ID" value="KAK8939578.1"/>
    <property type="molecule type" value="Genomic_DNA"/>
</dbReference>
<accession>A0ABR2LFJ1</accession>
<protein>
    <submittedName>
        <fullName evidence="2">Uncharacterized protein</fullName>
    </submittedName>
</protein>
<feature type="compositionally biased region" description="Low complexity" evidence="1">
    <location>
        <begin position="272"/>
        <end position="298"/>
    </location>
</feature>
<feature type="compositionally biased region" description="Polar residues" evidence="1">
    <location>
        <begin position="197"/>
        <end position="241"/>
    </location>
</feature>
<keyword evidence="3" id="KW-1185">Reference proteome</keyword>
<sequence>MGKEAPRTRQRSAWSPSSTSLLAAEPPPRRTPCSEVLSPDRDRSRVGGSCCAHSVPIRNPRRSRYAVGAAESRSYPRRVARSRTLAHLRRETNRPRNPSVASGYGAYRPPTSWVPPGAPPVQQPGYGFVQPGAYPSPLQYNTSQPPYGGYQAPTASGWDQSSNPVAQQSTQGSGYGYYSQQQQQQPQPGGGSSAPSDTNNYSYNQNPPTYNTHGSYVDPTYSQQAYGQPGSYTQPIPNSQAGYAHQVYGSGATYSTSAASTQEGSAINYAATQSGTQQAPPSQPSAGQQGFAAQQPGSVAQSGYGMPPSQPGYGSQPAGQTGYMQSATSAQPSYGPTPLGQNLAQNQVNFGQTQPSPTSQSGFAQPVQSYSQSSHGYSQPAPASSGYAPPSGYATGVVLSGYEQQPHVGASQNQGTGYVQPVYSDAYGAIGNSQPTYSSDATHGSYDAPSSSQAAPSGVTKASPQI</sequence>
<feature type="compositionally biased region" description="Low complexity" evidence="1">
    <location>
        <begin position="167"/>
        <end position="187"/>
    </location>
</feature>
<gene>
    <name evidence="2" type="ORF">KSP40_PGU000103</name>
</gene>
<proteinExistence type="predicted"/>
<feature type="region of interest" description="Disordered" evidence="1">
    <location>
        <begin position="269"/>
        <end position="395"/>
    </location>
</feature>
<feature type="compositionally biased region" description="Basic residues" evidence="1">
    <location>
        <begin position="75"/>
        <end position="87"/>
    </location>
</feature>
<feature type="compositionally biased region" description="Polar residues" evidence="1">
    <location>
        <begin position="11"/>
        <end position="21"/>
    </location>
</feature>
<feature type="compositionally biased region" description="Polar residues" evidence="1">
    <location>
        <begin position="317"/>
        <end position="367"/>
    </location>
</feature>
<feature type="region of interest" description="Disordered" evidence="1">
    <location>
        <begin position="429"/>
        <end position="466"/>
    </location>
</feature>
<evidence type="ECO:0000256" key="1">
    <source>
        <dbReference type="SAM" id="MobiDB-lite"/>
    </source>
</evidence>
<organism evidence="2 3">
    <name type="scientific">Platanthera guangdongensis</name>
    <dbReference type="NCBI Taxonomy" id="2320717"/>
    <lineage>
        <taxon>Eukaryota</taxon>
        <taxon>Viridiplantae</taxon>
        <taxon>Streptophyta</taxon>
        <taxon>Embryophyta</taxon>
        <taxon>Tracheophyta</taxon>
        <taxon>Spermatophyta</taxon>
        <taxon>Magnoliopsida</taxon>
        <taxon>Liliopsida</taxon>
        <taxon>Asparagales</taxon>
        <taxon>Orchidaceae</taxon>
        <taxon>Orchidoideae</taxon>
        <taxon>Orchideae</taxon>
        <taxon>Orchidinae</taxon>
        <taxon>Platanthera</taxon>
    </lineage>
</organism>
<evidence type="ECO:0000313" key="3">
    <source>
        <dbReference type="Proteomes" id="UP001412067"/>
    </source>
</evidence>
<feature type="compositionally biased region" description="Pro residues" evidence="1">
    <location>
        <begin position="112"/>
        <end position="122"/>
    </location>
</feature>
<reference evidence="2 3" key="1">
    <citation type="journal article" date="2022" name="Nat. Plants">
        <title>Genomes of leafy and leafless Platanthera orchids illuminate the evolution of mycoheterotrophy.</title>
        <authorList>
            <person name="Li M.H."/>
            <person name="Liu K.W."/>
            <person name="Li Z."/>
            <person name="Lu H.C."/>
            <person name="Ye Q.L."/>
            <person name="Zhang D."/>
            <person name="Wang J.Y."/>
            <person name="Li Y.F."/>
            <person name="Zhong Z.M."/>
            <person name="Liu X."/>
            <person name="Yu X."/>
            <person name="Liu D.K."/>
            <person name="Tu X.D."/>
            <person name="Liu B."/>
            <person name="Hao Y."/>
            <person name="Liao X.Y."/>
            <person name="Jiang Y.T."/>
            <person name="Sun W.H."/>
            <person name="Chen J."/>
            <person name="Chen Y.Q."/>
            <person name="Ai Y."/>
            <person name="Zhai J.W."/>
            <person name="Wu S.S."/>
            <person name="Zhou Z."/>
            <person name="Hsiao Y.Y."/>
            <person name="Wu W.L."/>
            <person name="Chen Y.Y."/>
            <person name="Lin Y.F."/>
            <person name="Hsu J.L."/>
            <person name="Li C.Y."/>
            <person name="Wang Z.W."/>
            <person name="Zhao X."/>
            <person name="Zhong W.Y."/>
            <person name="Ma X.K."/>
            <person name="Ma L."/>
            <person name="Huang J."/>
            <person name="Chen G.Z."/>
            <person name="Huang M.Z."/>
            <person name="Huang L."/>
            <person name="Peng D.H."/>
            <person name="Luo Y.B."/>
            <person name="Zou S.Q."/>
            <person name="Chen S.P."/>
            <person name="Lan S."/>
            <person name="Tsai W.C."/>
            <person name="Van de Peer Y."/>
            <person name="Liu Z.J."/>
        </authorList>
    </citation>
    <scope>NUCLEOTIDE SEQUENCE [LARGE SCALE GENOMIC DNA]</scope>
    <source>
        <strain evidence="2">Lor288</strain>
    </source>
</reference>
<feature type="compositionally biased region" description="Polar residues" evidence="1">
    <location>
        <begin position="153"/>
        <end position="166"/>
    </location>
</feature>
<evidence type="ECO:0000313" key="2">
    <source>
        <dbReference type="EMBL" id="KAK8939578.1"/>
    </source>
</evidence>